<proteinExistence type="predicted"/>
<accession>A0A1A0H8Z1</accession>
<comment type="caution">
    <text evidence="2">The sequence shown here is derived from an EMBL/GenBank/DDBJ whole genome shotgun (WGS) entry which is preliminary data.</text>
</comment>
<dbReference type="Proteomes" id="UP000092555">
    <property type="component" value="Unassembled WGS sequence"/>
</dbReference>
<dbReference type="EMBL" id="LXTC01000004">
    <property type="protein sequence ID" value="OBA20476.1"/>
    <property type="molecule type" value="Genomic_DNA"/>
</dbReference>
<feature type="region of interest" description="Disordered" evidence="1">
    <location>
        <begin position="82"/>
        <end position="117"/>
    </location>
</feature>
<dbReference type="RefSeq" id="XP_018710998.1">
    <property type="nucleotide sequence ID" value="XM_018854230.1"/>
</dbReference>
<feature type="region of interest" description="Disordered" evidence="1">
    <location>
        <begin position="733"/>
        <end position="756"/>
    </location>
</feature>
<dbReference type="OrthoDB" id="10293127at2759"/>
<evidence type="ECO:0000313" key="2">
    <source>
        <dbReference type="EMBL" id="OBA20476.1"/>
    </source>
</evidence>
<name>A0A1A0H8Z1_9ASCO</name>
<gene>
    <name evidence="2" type="ORF">METBIDRAFT_12473</name>
</gene>
<protein>
    <submittedName>
        <fullName evidence="2">Uncharacterized protein</fullName>
    </submittedName>
</protein>
<feature type="compositionally biased region" description="Basic and acidic residues" evidence="1">
    <location>
        <begin position="94"/>
        <end position="108"/>
    </location>
</feature>
<organism evidence="2 3">
    <name type="scientific">Metschnikowia bicuspidata var. bicuspidata NRRL YB-4993</name>
    <dbReference type="NCBI Taxonomy" id="869754"/>
    <lineage>
        <taxon>Eukaryota</taxon>
        <taxon>Fungi</taxon>
        <taxon>Dikarya</taxon>
        <taxon>Ascomycota</taxon>
        <taxon>Saccharomycotina</taxon>
        <taxon>Pichiomycetes</taxon>
        <taxon>Metschnikowiaceae</taxon>
        <taxon>Metschnikowia</taxon>
    </lineage>
</organism>
<evidence type="ECO:0000256" key="1">
    <source>
        <dbReference type="SAM" id="MobiDB-lite"/>
    </source>
</evidence>
<reference evidence="2 3" key="1">
    <citation type="submission" date="2016-05" db="EMBL/GenBank/DDBJ databases">
        <title>Comparative genomics of biotechnologically important yeasts.</title>
        <authorList>
            <consortium name="DOE Joint Genome Institute"/>
            <person name="Riley R."/>
            <person name="Haridas S."/>
            <person name="Wolfe K.H."/>
            <person name="Lopes M.R."/>
            <person name="Hittinger C.T."/>
            <person name="Goker M."/>
            <person name="Salamov A."/>
            <person name="Wisecaver J."/>
            <person name="Long T.M."/>
            <person name="Aerts A.L."/>
            <person name="Barry K."/>
            <person name="Choi C."/>
            <person name="Clum A."/>
            <person name="Coughlan A.Y."/>
            <person name="Deshpande S."/>
            <person name="Douglass A.P."/>
            <person name="Hanson S.J."/>
            <person name="Klenk H.-P."/>
            <person name="LaButti K."/>
            <person name="Lapidus A."/>
            <person name="Lindquist E."/>
            <person name="Lipzen A."/>
            <person name="Meier-kolthoff J.P."/>
            <person name="Ohm R.A."/>
            <person name="Otillar R.P."/>
            <person name="Pangilinan J."/>
            <person name="Peng Y."/>
            <person name="Rokas A."/>
            <person name="Rosa C.A."/>
            <person name="Scheuner C."/>
            <person name="Sibirny A.A."/>
            <person name="Slot J.C."/>
            <person name="Stielow J.B."/>
            <person name="Sun H."/>
            <person name="Kurtzman C.P."/>
            <person name="Blackwell M."/>
            <person name="Grigoriev I.V."/>
            <person name="Jeffries T.W."/>
        </authorList>
    </citation>
    <scope>NUCLEOTIDE SEQUENCE [LARGE SCALE GENOMIC DNA]</scope>
    <source>
        <strain evidence="2 3">NRRL YB-4993</strain>
    </source>
</reference>
<dbReference type="AlphaFoldDB" id="A0A1A0H8Z1"/>
<keyword evidence="3" id="KW-1185">Reference proteome</keyword>
<dbReference type="GeneID" id="30027206"/>
<evidence type="ECO:0000313" key="3">
    <source>
        <dbReference type="Proteomes" id="UP000092555"/>
    </source>
</evidence>
<sequence>MSLPKEIVSYPQKVLPMLFNYSKNIEVMNAQLAPDGPPLGFTVFRKPSATYLAKLERATEPLSKFARASAVFRSHCQKNISRSKSPLDATETGLSRKKEKPERSERNKPGCKQSTCTQGISLSRVKNRNREAKDSNKINLQTEKALRKAPHTDAVAFICQSKNLKSILLARSLLKKLSLGSIDRKTLILVAYYVLVTAKAQIARATRLQANGTQEPSFSRQRAQNGSKLARAFSKGCYLNTKVSLKQKLRRIASFLPTTRRLGKSHNVSEYKSERDEVPTIYLLRSISDIIEDIGDFDQIRGAEIDPFGLRDYMCRSETMFDERILVDILPDLTNVSINAGKSSSSLSKKSDGDVEAFNFVSAECLDSTELTKEKKINESPSSSYGGLEEEKVEPAGATGYRTRKFILEEWETLETNVSWLEIAIPGAASGSRHQKVFPRIQNSRGLSEENLFVNPTNTFPTKPETNLDEVDCASITSSTHLVESKQVVGTSLEKLDCVVDPGACPAKHNNESESLTVCLELELSMTEYEEKEVSVTGLSHCSGDPEISISPLQVPKLPKLPPFLHSCTKGNWTRATLPHYMPPIQEVLESALSSINEKTAASYNDLKTSKYASSLWNDGDDVLEVNDTDLIPMSGVKFTAEDSKAFAGESNVTADEEGTFVKALLAEGLLNDYIRELAAQTRQRRTHAISLWTRTRLLLLEFEEEETLSTQKTRSVKFVDAEDDCLSNSDLSVSSEGSITGTSRLSESNATKGEGVTKTTNGEYLGKENRILTLIIENYLRIFLHLITNIIYPCNEKIRVLLQSIMAIKRTASELDCLGSAICDELLFISSNMDGNETIDCQYWETRIEQSRCALKTLDTRFDQLHDDLILVQKKFGHVVASIADEVSKISQMRERVWEKYLLFYTANRAGIVSEDIHEYTHANEYKKATTWHSYVNTDELKALLIENIKALCANYLSMGETMCLIHQGLGYVKTALALHELDQQQKESDQRVTAIEVSQDTCGPCDQV</sequence>